<organism evidence="1 2">
    <name type="scientific">Zophobas morio</name>
    <dbReference type="NCBI Taxonomy" id="2755281"/>
    <lineage>
        <taxon>Eukaryota</taxon>
        <taxon>Metazoa</taxon>
        <taxon>Ecdysozoa</taxon>
        <taxon>Arthropoda</taxon>
        <taxon>Hexapoda</taxon>
        <taxon>Insecta</taxon>
        <taxon>Pterygota</taxon>
        <taxon>Neoptera</taxon>
        <taxon>Endopterygota</taxon>
        <taxon>Coleoptera</taxon>
        <taxon>Polyphaga</taxon>
        <taxon>Cucujiformia</taxon>
        <taxon>Tenebrionidae</taxon>
        <taxon>Zophobas</taxon>
    </lineage>
</organism>
<dbReference type="EMBL" id="JALNTZ010000003">
    <property type="protein sequence ID" value="KAJ3657360.1"/>
    <property type="molecule type" value="Genomic_DNA"/>
</dbReference>
<protein>
    <submittedName>
        <fullName evidence="1">Uncharacterized protein</fullName>
    </submittedName>
</protein>
<proteinExistence type="predicted"/>
<reference evidence="1" key="1">
    <citation type="journal article" date="2023" name="G3 (Bethesda)">
        <title>Whole genome assemblies of Zophobas morio and Tenebrio molitor.</title>
        <authorList>
            <person name="Kaur S."/>
            <person name="Stinson S.A."/>
            <person name="diCenzo G.C."/>
        </authorList>
    </citation>
    <scope>NUCLEOTIDE SEQUENCE</scope>
    <source>
        <strain evidence="1">QUZm001</strain>
    </source>
</reference>
<name>A0AA38IIM2_9CUCU</name>
<evidence type="ECO:0000313" key="1">
    <source>
        <dbReference type="EMBL" id="KAJ3657360.1"/>
    </source>
</evidence>
<dbReference type="AlphaFoldDB" id="A0AA38IIM2"/>
<gene>
    <name evidence="1" type="ORF">Zmor_009170</name>
</gene>
<sequence>MVGTNARVAFSYPFDRPGPLLLRPRNFSNRSEIFVSGAHITNLISCPHLFRPILIISLAGLFRDTCTSGRIRVFDLRRFNRISTTRTTSIPDPINSFMDAYFHPVARLTHNTKILDETSTMSNVILDLE</sequence>
<comment type="caution">
    <text evidence="1">The sequence shown here is derived from an EMBL/GenBank/DDBJ whole genome shotgun (WGS) entry which is preliminary data.</text>
</comment>
<dbReference type="Proteomes" id="UP001168821">
    <property type="component" value="Unassembled WGS sequence"/>
</dbReference>
<accession>A0AA38IIM2</accession>
<evidence type="ECO:0000313" key="2">
    <source>
        <dbReference type="Proteomes" id="UP001168821"/>
    </source>
</evidence>
<keyword evidence="2" id="KW-1185">Reference proteome</keyword>